<dbReference type="InterPro" id="IPR011006">
    <property type="entry name" value="CheY-like_superfamily"/>
</dbReference>
<organism evidence="7 8">
    <name type="scientific">Saccharothrix yanglingensis</name>
    <dbReference type="NCBI Taxonomy" id="659496"/>
    <lineage>
        <taxon>Bacteria</taxon>
        <taxon>Bacillati</taxon>
        <taxon>Actinomycetota</taxon>
        <taxon>Actinomycetes</taxon>
        <taxon>Pseudonocardiales</taxon>
        <taxon>Pseudonocardiaceae</taxon>
        <taxon>Saccharothrix</taxon>
    </lineage>
</organism>
<evidence type="ECO:0000256" key="5">
    <source>
        <dbReference type="SAM" id="MobiDB-lite"/>
    </source>
</evidence>
<keyword evidence="4" id="KW-0804">Transcription</keyword>
<dbReference type="SMART" id="SM01012">
    <property type="entry name" value="ANTAR"/>
    <property type="match status" value="1"/>
</dbReference>
<evidence type="ECO:0000256" key="2">
    <source>
        <dbReference type="ARBA" id="ARBA00022777"/>
    </source>
</evidence>
<dbReference type="InterPro" id="IPR003018">
    <property type="entry name" value="GAF"/>
</dbReference>
<comment type="caution">
    <text evidence="7">The sequence shown here is derived from an EMBL/GenBank/DDBJ whole genome shotgun (WGS) entry which is preliminary data.</text>
</comment>
<dbReference type="PROSITE" id="PS50921">
    <property type="entry name" value="ANTAR"/>
    <property type="match status" value="1"/>
</dbReference>
<dbReference type="Pfam" id="PF13185">
    <property type="entry name" value="GAF_2"/>
    <property type="match status" value="1"/>
</dbReference>
<proteinExistence type="predicted"/>
<keyword evidence="3" id="KW-0805">Transcription regulation</keyword>
<dbReference type="Gene3D" id="3.30.450.40">
    <property type="match status" value="1"/>
</dbReference>
<protein>
    <recommendedName>
        <fullName evidence="6">ANTAR domain-containing protein</fullName>
    </recommendedName>
</protein>
<dbReference type="RefSeq" id="WP_306749461.1">
    <property type="nucleotide sequence ID" value="NZ_NSDM01000014.1"/>
</dbReference>
<evidence type="ECO:0000259" key="6">
    <source>
        <dbReference type="PROSITE" id="PS50921"/>
    </source>
</evidence>
<evidence type="ECO:0000256" key="4">
    <source>
        <dbReference type="ARBA" id="ARBA00023163"/>
    </source>
</evidence>
<gene>
    <name evidence="7" type="ORF">CKY47_28445</name>
</gene>
<reference evidence="7 8" key="1">
    <citation type="submission" date="2017-06" db="EMBL/GenBank/DDBJ databases">
        <title>Cultured bacterium strain Saccharothrix yanglingensis Hhs.015.</title>
        <authorList>
            <person name="Xia Y."/>
        </authorList>
    </citation>
    <scope>NUCLEOTIDE SEQUENCE [LARGE SCALE GENOMIC DNA]</scope>
    <source>
        <strain evidence="7 8">Hhs.015</strain>
    </source>
</reference>
<feature type="domain" description="ANTAR" evidence="6">
    <location>
        <begin position="177"/>
        <end position="238"/>
    </location>
</feature>
<dbReference type="SUPFAM" id="SSF52172">
    <property type="entry name" value="CheY-like"/>
    <property type="match status" value="1"/>
</dbReference>
<dbReference type="InterPro" id="IPR029016">
    <property type="entry name" value="GAF-like_dom_sf"/>
</dbReference>
<keyword evidence="2" id="KW-0418">Kinase</keyword>
<dbReference type="EMBL" id="NSDM01000014">
    <property type="protein sequence ID" value="MDQ2587849.1"/>
    <property type="molecule type" value="Genomic_DNA"/>
</dbReference>
<dbReference type="InterPro" id="IPR012074">
    <property type="entry name" value="GAF_ANTAR"/>
</dbReference>
<evidence type="ECO:0000313" key="7">
    <source>
        <dbReference type="EMBL" id="MDQ2587849.1"/>
    </source>
</evidence>
<sequence length="251" mass="26875">MAGQGVDRRPRGADAPGGGRWDEVAVRLGRIARALRDQDNAQDTLDAVVRAAVRAIPGARHAGIMMVVDEGAVRTVARTSDLVDLVERVQCDVGQGPGLDSLHRHLTVTAPDLRAETRWPAFATRAGGLGVLGALSFQLFVSAEDLGALTLYSPEPGAFDQESVHVGQLFATHAAVALAAARREEQLTEAMRTRDLIGQAKGILMERHKLSANQAFAVLVRSSQYGNTKLHDVADHLVRTGHLPTEAHRAP</sequence>
<dbReference type="InterPro" id="IPR005561">
    <property type="entry name" value="ANTAR"/>
</dbReference>
<dbReference type="Gene3D" id="1.10.10.10">
    <property type="entry name" value="Winged helix-like DNA-binding domain superfamily/Winged helix DNA-binding domain"/>
    <property type="match status" value="1"/>
</dbReference>
<feature type="compositionally biased region" description="Basic and acidic residues" evidence="5">
    <location>
        <begin position="1"/>
        <end position="12"/>
    </location>
</feature>
<dbReference type="InterPro" id="IPR036388">
    <property type="entry name" value="WH-like_DNA-bd_sf"/>
</dbReference>
<evidence type="ECO:0000256" key="1">
    <source>
        <dbReference type="ARBA" id="ARBA00022679"/>
    </source>
</evidence>
<keyword evidence="1" id="KW-0808">Transferase</keyword>
<dbReference type="SUPFAM" id="SSF55781">
    <property type="entry name" value="GAF domain-like"/>
    <property type="match status" value="1"/>
</dbReference>
<dbReference type="Proteomes" id="UP001225605">
    <property type="component" value="Unassembled WGS sequence"/>
</dbReference>
<name>A0ABU0X9H3_9PSEU</name>
<keyword evidence="8" id="KW-1185">Reference proteome</keyword>
<dbReference type="PIRSF" id="PIRSF036625">
    <property type="entry name" value="GAF_ANTAR"/>
    <property type="match status" value="1"/>
</dbReference>
<feature type="region of interest" description="Disordered" evidence="5">
    <location>
        <begin position="1"/>
        <end position="20"/>
    </location>
</feature>
<accession>A0ABU0X9H3</accession>
<dbReference type="SMART" id="SM00065">
    <property type="entry name" value="GAF"/>
    <property type="match status" value="1"/>
</dbReference>
<evidence type="ECO:0000313" key="8">
    <source>
        <dbReference type="Proteomes" id="UP001225605"/>
    </source>
</evidence>
<evidence type="ECO:0000256" key="3">
    <source>
        <dbReference type="ARBA" id="ARBA00023015"/>
    </source>
</evidence>
<dbReference type="Pfam" id="PF03861">
    <property type="entry name" value="ANTAR"/>
    <property type="match status" value="1"/>
</dbReference>